<protein>
    <recommendedName>
        <fullName evidence="5">NAC domain-containing protein</fullName>
    </recommendedName>
</protein>
<keyword evidence="3" id="KW-0804">Transcription</keyword>
<keyword evidence="4" id="KW-0539">Nucleus</keyword>
<name>A0A835RS87_VANPL</name>
<dbReference type="EMBL" id="JADCNL010000001">
    <property type="protein sequence ID" value="KAG0495808.1"/>
    <property type="molecule type" value="Genomic_DNA"/>
</dbReference>
<evidence type="ECO:0000256" key="2">
    <source>
        <dbReference type="ARBA" id="ARBA00023125"/>
    </source>
</evidence>
<dbReference type="Proteomes" id="UP000636800">
    <property type="component" value="Chromosome 1"/>
</dbReference>
<gene>
    <name evidence="6" type="ORF">HPP92_000499</name>
</gene>
<organism evidence="6 7">
    <name type="scientific">Vanilla planifolia</name>
    <name type="common">Vanilla</name>
    <dbReference type="NCBI Taxonomy" id="51239"/>
    <lineage>
        <taxon>Eukaryota</taxon>
        <taxon>Viridiplantae</taxon>
        <taxon>Streptophyta</taxon>
        <taxon>Embryophyta</taxon>
        <taxon>Tracheophyta</taxon>
        <taxon>Spermatophyta</taxon>
        <taxon>Magnoliopsida</taxon>
        <taxon>Liliopsida</taxon>
        <taxon>Asparagales</taxon>
        <taxon>Orchidaceae</taxon>
        <taxon>Vanilloideae</taxon>
        <taxon>Vanilleae</taxon>
        <taxon>Vanilla</taxon>
    </lineage>
</organism>
<dbReference type="AlphaFoldDB" id="A0A835RS87"/>
<dbReference type="PROSITE" id="PS51005">
    <property type="entry name" value="NAC"/>
    <property type="match status" value="1"/>
</dbReference>
<keyword evidence="2" id="KW-0238">DNA-binding</keyword>
<dbReference type="GO" id="GO:0003677">
    <property type="term" value="F:DNA binding"/>
    <property type="evidence" value="ECO:0007669"/>
    <property type="project" value="UniProtKB-KW"/>
</dbReference>
<evidence type="ECO:0000259" key="5">
    <source>
        <dbReference type="PROSITE" id="PS51005"/>
    </source>
</evidence>
<reference evidence="6 7" key="1">
    <citation type="journal article" date="2020" name="Nat. Food">
        <title>A phased Vanilla planifolia genome enables genetic improvement of flavour and production.</title>
        <authorList>
            <person name="Hasing T."/>
            <person name="Tang H."/>
            <person name="Brym M."/>
            <person name="Khazi F."/>
            <person name="Huang T."/>
            <person name="Chambers A.H."/>
        </authorList>
    </citation>
    <scope>NUCLEOTIDE SEQUENCE [LARGE SCALE GENOMIC DNA]</scope>
    <source>
        <tissue evidence="6">Leaf</tissue>
    </source>
</reference>
<dbReference type="InterPro" id="IPR003441">
    <property type="entry name" value="NAC-dom"/>
</dbReference>
<comment type="caution">
    <text evidence="6">The sequence shown here is derived from an EMBL/GenBank/DDBJ whole genome shotgun (WGS) entry which is preliminary data.</text>
</comment>
<dbReference type="Gene3D" id="2.170.150.80">
    <property type="entry name" value="NAC domain"/>
    <property type="match status" value="1"/>
</dbReference>
<evidence type="ECO:0000256" key="1">
    <source>
        <dbReference type="ARBA" id="ARBA00023015"/>
    </source>
</evidence>
<evidence type="ECO:0000313" key="7">
    <source>
        <dbReference type="Proteomes" id="UP000636800"/>
    </source>
</evidence>
<sequence>MDGGTVLPGSQFPPGFRFHPTDQELIIHYLMKKVTFHPFPSFFHHCRYRPVQVQSLGSSCPRDRKYPNGIRPNRAAACGYWKATGTDKPILAAAGSQCLGVKKALVFYQGRPPKGIKTDWVMHEYRLLESTAPVPHKTKATMRLDDWVLCRVRQKGGYLPEPDEKQMAAAPSVFGRTQLPETHQLAGKDTGSLPEYSDGQLIGYLLGSSASDAESAGDSSELVHGGWYLGAQQQPDLLATMLSSIKRKLSFGALDELMLLQSQ</sequence>
<accession>A0A835RS87</accession>
<evidence type="ECO:0000256" key="4">
    <source>
        <dbReference type="ARBA" id="ARBA00023242"/>
    </source>
</evidence>
<dbReference type="GO" id="GO:0006355">
    <property type="term" value="P:regulation of DNA-templated transcription"/>
    <property type="evidence" value="ECO:0007669"/>
    <property type="project" value="InterPro"/>
</dbReference>
<proteinExistence type="predicted"/>
<keyword evidence="7" id="KW-1185">Reference proteome</keyword>
<dbReference type="PANTHER" id="PTHR31719">
    <property type="entry name" value="NAC TRANSCRIPTION FACTOR 56"/>
    <property type="match status" value="1"/>
</dbReference>
<evidence type="ECO:0000256" key="3">
    <source>
        <dbReference type="ARBA" id="ARBA00023163"/>
    </source>
</evidence>
<evidence type="ECO:0000313" key="6">
    <source>
        <dbReference type="EMBL" id="KAG0495808.1"/>
    </source>
</evidence>
<dbReference type="Pfam" id="PF02365">
    <property type="entry name" value="NAM"/>
    <property type="match status" value="1"/>
</dbReference>
<dbReference type="SUPFAM" id="SSF101941">
    <property type="entry name" value="NAC domain"/>
    <property type="match status" value="1"/>
</dbReference>
<dbReference type="OrthoDB" id="10263264at2759"/>
<dbReference type="PANTHER" id="PTHR31719:SF105">
    <property type="entry name" value="NAC DOMAIN-CONTAINING PROTEIN"/>
    <property type="match status" value="1"/>
</dbReference>
<dbReference type="InterPro" id="IPR036093">
    <property type="entry name" value="NAC_dom_sf"/>
</dbReference>
<keyword evidence="1" id="KW-0805">Transcription regulation</keyword>
<feature type="domain" description="NAC" evidence="5">
    <location>
        <begin position="12"/>
        <end position="155"/>
    </location>
</feature>